<protein>
    <submittedName>
        <fullName evidence="3">MarR family winged helix-turn-helix transcriptional regulator</fullName>
    </submittedName>
</protein>
<dbReference type="PRINTS" id="PR00598">
    <property type="entry name" value="HTHMARR"/>
</dbReference>
<feature type="region of interest" description="Disordered" evidence="1">
    <location>
        <begin position="148"/>
        <end position="169"/>
    </location>
</feature>
<dbReference type="RefSeq" id="WP_369234819.1">
    <property type="nucleotide sequence ID" value="NZ_CP163435.1"/>
</dbReference>
<gene>
    <name evidence="3" type="ORF">AB5J56_24005</name>
</gene>
<dbReference type="InterPro" id="IPR036388">
    <property type="entry name" value="WH-like_DNA-bd_sf"/>
</dbReference>
<dbReference type="PANTHER" id="PTHR33164:SF99">
    <property type="entry name" value="MARR FAMILY REGULATORY PROTEIN"/>
    <property type="match status" value="1"/>
</dbReference>
<dbReference type="GO" id="GO:0003700">
    <property type="term" value="F:DNA-binding transcription factor activity"/>
    <property type="evidence" value="ECO:0007669"/>
    <property type="project" value="InterPro"/>
</dbReference>
<organism evidence="3">
    <name type="scientific">Streptomyces sp. R21</name>
    <dbReference type="NCBI Taxonomy" id="3238627"/>
    <lineage>
        <taxon>Bacteria</taxon>
        <taxon>Bacillati</taxon>
        <taxon>Actinomycetota</taxon>
        <taxon>Actinomycetes</taxon>
        <taxon>Kitasatosporales</taxon>
        <taxon>Streptomycetaceae</taxon>
        <taxon>Streptomyces</taxon>
    </lineage>
</organism>
<name>A0AB39PBY0_9ACTN</name>
<proteinExistence type="predicted"/>
<dbReference type="PROSITE" id="PS50995">
    <property type="entry name" value="HTH_MARR_2"/>
    <property type="match status" value="1"/>
</dbReference>
<dbReference type="Gene3D" id="1.10.10.10">
    <property type="entry name" value="Winged helix-like DNA-binding domain superfamily/Winged helix DNA-binding domain"/>
    <property type="match status" value="1"/>
</dbReference>
<dbReference type="PANTHER" id="PTHR33164">
    <property type="entry name" value="TRANSCRIPTIONAL REGULATOR, MARR FAMILY"/>
    <property type="match status" value="1"/>
</dbReference>
<dbReference type="SMART" id="SM00347">
    <property type="entry name" value="HTH_MARR"/>
    <property type="match status" value="1"/>
</dbReference>
<accession>A0AB39PBY0</accession>
<dbReference type="AlphaFoldDB" id="A0AB39PBY0"/>
<reference evidence="3" key="1">
    <citation type="submission" date="2024-07" db="EMBL/GenBank/DDBJ databases">
        <authorList>
            <person name="Yu S.T."/>
        </authorList>
    </citation>
    <scope>NUCLEOTIDE SEQUENCE</scope>
    <source>
        <strain evidence="3">R21</strain>
    </source>
</reference>
<dbReference type="SUPFAM" id="SSF46785">
    <property type="entry name" value="Winged helix' DNA-binding domain"/>
    <property type="match status" value="1"/>
</dbReference>
<dbReference type="EMBL" id="CP163435">
    <property type="protein sequence ID" value="XDQ27577.1"/>
    <property type="molecule type" value="Genomic_DNA"/>
</dbReference>
<dbReference type="Pfam" id="PF12802">
    <property type="entry name" value="MarR_2"/>
    <property type="match status" value="1"/>
</dbReference>
<evidence type="ECO:0000259" key="2">
    <source>
        <dbReference type="PROSITE" id="PS50995"/>
    </source>
</evidence>
<sequence length="169" mass="19030">MTTRWLTPAEQRAWRSYISASSLLEDTIDRQLQAEAGMPHLYYSVLAMLSEAPDRRLRMTDLAELLKITRSRLTYAVSRLENDGAVRREGCPSDKRGSIAVLTDEGMSLLERSAPGHAETVRAAVFDHLTPEQVGQLEEICTSITRAIQGEESGAQREELPWRRRSSTQ</sequence>
<dbReference type="InterPro" id="IPR036390">
    <property type="entry name" value="WH_DNA-bd_sf"/>
</dbReference>
<feature type="domain" description="HTH marR-type" evidence="2">
    <location>
        <begin position="1"/>
        <end position="146"/>
    </location>
</feature>
<dbReference type="InterPro" id="IPR000835">
    <property type="entry name" value="HTH_MarR-typ"/>
</dbReference>
<dbReference type="GO" id="GO:0006950">
    <property type="term" value="P:response to stress"/>
    <property type="evidence" value="ECO:0007669"/>
    <property type="project" value="TreeGrafter"/>
</dbReference>
<evidence type="ECO:0000256" key="1">
    <source>
        <dbReference type="SAM" id="MobiDB-lite"/>
    </source>
</evidence>
<evidence type="ECO:0000313" key="3">
    <source>
        <dbReference type="EMBL" id="XDQ27577.1"/>
    </source>
</evidence>
<dbReference type="InterPro" id="IPR039422">
    <property type="entry name" value="MarR/SlyA-like"/>
</dbReference>